<feature type="compositionally biased region" description="Basic and acidic residues" evidence="1">
    <location>
        <begin position="82"/>
        <end position="97"/>
    </location>
</feature>
<accession>Q0AZT2</accession>
<dbReference type="AlphaFoldDB" id="Q0AZT2"/>
<name>Q0AZT2_SYNWW</name>
<dbReference type="EMBL" id="CP000448">
    <property type="protein sequence ID" value="ABI67772.1"/>
    <property type="molecule type" value="Genomic_DNA"/>
</dbReference>
<dbReference type="HOGENOM" id="CLU_2345683_0_0_9"/>
<dbReference type="KEGG" id="swo:Swol_0434"/>
<evidence type="ECO:0000256" key="1">
    <source>
        <dbReference type="SAM" id="MobiDB-lite"/>
    </source>
</evidence>
<protein>
    <submittedName>
        <fullName evidence="2">Uncharacterized protein</fullName>
    </submittedName>
</protein>
<evidence type="ECO:0000313" key="3">
    <source>
        <dbReference type="Proteomes" id="UP000001968"/>
    </source>
</evidence>
<dbReference type="STRING" id="335541.Swol_0434"/>
<organism evidence="2 3">
    <name type="scientific">Syntrophomonas wolfei subsp. wolfei (strain DSM 2245B / Goettingen)</name>
    <dbReference type="NCBI Taxonomy" id="335541"/>
    <lineage>
        <taxon>Bacteria</taxon>
        <taxon>Bacillati</taxon>
        <taxon>Bacillota</taxon>
        <taxon>Clostridia</taxon>
        <taxon>Eubacteriales</taxon>
        <taxon>Syntrophomonadaceae</taxon>
        <taxon>Syntrophomonas</taxon>
    </lineage>
</organism>
<dbReference type="Proteomes" id="UP000001968">
    <property type="component" value="Chromosome"/>
</dbReference>
<keyword evidence="3" id="KW-1185">Reference proteome</keyword>
<proteinExistence type="predicted"/>
<gene>
    <name evidence="2" type="ordered locus">Swol_0434</name>
</gene>
<feature type="region of interest" description="Disordered" evidence="1">
    <location>
        <begin position="68"/>
        <end position="97"/>
    </location>
</feature>
<reference evidence="3" key="1">
    <citation type="journal article" date="2010" name="Environ. Microbiol.">
        <title>The genome of Syntrophomonas wolfei: new insights into syntrophic metabolism and biohydrogen production.</title>
        <authorList>
            <person name="Sieber J.R."/>
            <person name="Sims D.R."/>
            <person name="Han C."/>
            <person name="Kim E."/>
            <person name="Lykidis A."/>
            <person name="Lapidus A.L."/>
            <person name="McDonnald E."/>
            <person name="Rohlin L."/>
            <person name="Culley D.E."/>
            <person name="Gunsalus R."/>
            <person name="McInerney M.J."/>
        </authorList>
    </citation>
    <scope>NUCLEOTIDE SEQUENCE [LARGE SCALE GENOMIC DNA]</scope>
    <source>
        <strain evidence="3">DSM 2245B / Goettingen</strain>
    </source>
</reference>
<evidence type="ECO:0000313" key="2">
    <source>
        <dbReference type="EMBL" id="ABI67772.1"/>
    </source>
</evidence>
<sequence length="97" mass="10908">MEFRPNTYPPIGVYDARICLGGGFGPLAKTQCAILCLKHQKKLRSSFNTPLQQGGGIEPTACFVNRRPLSGGHISPRYKKSDKREVSNIHWIDREHD</sequence>